<accession>A0A5P0ZI92</accession>
<feature type="transmembrane region" description="Helical" evidence="2">
    <location>
        <begin position="7"/>
        <end position="28"/>
    </location>
</feature>
<protein>
    <submittedName>
        <fullName evidence="3">Uncharacterized protein</fullName>
    </submittedName>
</protein>
<reference evidence="3 4" key="1">
    <citation type="journal article" date="2019" name="Syst. Appl. Microbiol.">
        <title>Polyphasic characterization of two novel Lactobacillus spp. isolated from blown salami packages: Description of Lactobacillus halodurans sp. nov. and Lactobacillus salsicarnum sp. nov.</title>
        <authorList>
            <person name="Schuster J.A."/>
            <person name="Klingl A."/>
            <person name="Vogel R.F."/>
            <person name="Ehrmann M.A."/>
        </authorList>
    </citation>
    <scope>NUCLEOTIDE SEQUENCE [LARGE SCALE GENOMIC DNA]</scope>
    <source>
        <strain evidence="3 4">TMW 1.2118</strain>
    </source>
</reference>
<keyword evidence="2" id="KW-0472">Membrane</keyword>
<proteinExistence type="predicted"/>
<sequence>MKKDRGFFLRSVLVSGIVLSSVVTGAVMPLENAKAAEDASNATSAALPPALQNSFDEVQKELGTSYVGGSAQEFYYGPSEAAKLGESDGVFSQRSEENPDSVEVDSATTDQPYTGNEVATPRGFFGREETIHFVDEAGHFIVPAVEYSTPLGDVNVKKHIPDGYQLVNPNDAHFNVFKHGGPWANKVINVQISKKAVSNTVVLYEKQKGVISSSEKEIKTITVSGKIGEVASIDKSQLPEGYVPAEGFGYKLVIGIGDVDSKHRVQIAKTYTDKIGFYYEQKTGILGLGREWKLASHLNVTGREGSKVDFTIPAGYVLDDNKFIDGFTIENQGKRNDIGIHVRRNGDVKHDTVIHAKKSVDPDETIQGNTEHYIPGDHTTSSGHVGLVNGMLNVLAPSTLFGAGQQIVEFVVSFVNKITGAIEGIQKVTGTAGSLLHLLLPKGTTLSGAIGNLTTLIGAGNKLVVPILNQSQSFNPIKVLGNIFMHKPSARTRSINTFSDDGVMNGRGINPNTSWKYDAKQVIDGVTYLRVGDDNWIDAQDAIEYQPVSKTITTLGGNSKTLFKSTGNYGTRGLDHDTAWHTDRTATINGETYYRVSTDEWIAAKDVK</sequence>
<dbReference type="Proteomes" id="UP000380386">
    <property type="component" value="Unassembled WGS sequence"/>
</dbReference>
<gene>
    <name evidence="3" type="ORF">FHL02_07175</name>
</gene>
<comment type="caution">
    <text evidence="3">The sequence shown here is derived from an EMBL/GenBank/DDBJ whole genome shotgun (WGS) entry which is preliminary data.</text>
</comment>
<dbReference type="OrthoDB" id="2284218at2"/>
<feature type="region of interest" description="Disordered" evidence="1">
    <location>
        <begin position="91"/>
        <end position="118"/>
    </location>
</feature>
<evidence type="ECO:0000313" key="4">
    <source>
        <dbReference type="Proteomes" id="UP000380386"/>
    </source>
</evidence>
<keyword evidence="2" id="KW-1133">Transmembrane helix</keyword>
<keyword evidence="2" id="KW-0812">Transmembrane</keyword>
<dbReference type="EMBL" id="VDFM01000008">
    <property type="protein sequence ID" value="MQS52801.1"/>
    <property type="molecule type" value="Genomic_DNA"/>
</dbReference>
<dbReference type="AlphaFoldDB" id="A0A5P0ZI92"/>
<organism evidence="3 4">
    <name type="scientific">Companilactobacillus mishanensis</name>
    <dbReference type="NCBI Taxonomy" id="2486008"/>
    <lineage>
        <taxon>Bacteria</taxon>
        <taxon>Bacillati</taxon>
        <taxon>Bacillota</taxon>
        <taxon>Bacilli</taxon>
        <taxon>Lactobacillales</taxon>
        <taxon>Lactobacillaceae</taxon>
        <taxon>Companilactobacillus</taxon>
    </lineage>
</organism>
<evidence type="ECO:0000256" key="2">
    <source>
        <dbReference type="SAM" id="Phobius"/>
    </source>
</evidence>
<evidence type="ECO:0000256" key="1">
    <source>
        <dbReference type="SAM" id="MobiDB-lite"/>
    </source>
</evidence>
<dbReference type="RefSeq" id="WP_153383386.1">
    <property type="nucleotide sequence ID" value="NZ_VDFM01000008.1"/>
</dbReference>
<evidence type="ECO:0000313" key="3">
    <source>
        <dbReference type="EMBL" id="MQS52801.1"/>
    </source>
</evidence>
<name>A0A5P0ZI92_9LACO</name>